<gene>
    <name evidence="1" type="ORF">E0F91_09105</name>
</gene>
<dbReference type="EMBL" id="SMFN01000009">
    <property type="protein sequence ID" value="TDE04208.1"/>
    <property type="molecule type" value="Genomic_DNA"/>
</dbReference>
<name>A0A4V6PFH2_9FLAO</name>
<evidence type="ECO:0008006" key="3">
    <source>
        <dbReference type="Google" id="ProtNLM"/>
    </source>
</evidence>
<accession>A0A4V6PFH2</accession>
<dbReference type="RefSeq" id="WP_132066182.1">
    <property type="nucleotide sequence ID" value="NZ_SMFN01000009.1"/>
</dbReference>
<keyword evidence="2" id="KW-1185">Reference proteome</keyword>
<organism evidence="1 2">
    <name type="scientific">Flavobacterium sandaracinum</name>
    <dbReference type="NCBI Taxonomy" id="2541733"/>
    <lineage>
        <taxon>Bacteria</taxon>
        <taxon>Pseudomonadati</taxon>
        <taxon>Bacteroidota</taxon>
        <taxon>Flavobacteriia</taxon>
        <taxon>Flavobacteriales</taxon>
        <taxon>Flavobacteriaceae</taxon>
        <taxon>Flavobacterium</taxon>
    </lineage>
</organism>
<reference evidence="1 2" key="1">
    <citation type="submission" date="2019-03" db="EMBL/GenBank/DDBJ databases">
        <title>Flavobacterium LB-D12 sp. nov., isolated from arctic soil.</title>
        <authorList>
            <person name="Chaudhary D.K."/>
        </authorList>
    </citation>
    <scope>NUCLEOTIDE SEQUENCE [LARGE SCALE GENOMIC DNA]</scope>
    <source>
        <strain evidence="1 2">LB-D12</strain>
    </source>
</reference>
<dbReference type="OrthoDB" id="788362at2"/>
<sequence>MNYTLKSDHNTAVLNKFYEFINATTEDNGMNAFWGDSKYFKHPEDDFLDVIKNAKNHKMTLLSINNIDDHRSLVKVAWIKNNNNFGNLYAVYNFIAFNNKNEIIFENVLDRNTKDFKTFNVNEIKYVIHQDHELNRKTARKMVTFNKKMALFFEEDIMKFTYLLSKDMKQFKEIRGFDFDSMMVDQNQIGGETFPADNLIFAGNDSEFYPHEVVHLYTYQHFHKIHKIVDEGLATYFGGSKGIKFEDHILKLKEHLNEKDLNVYEELFNKSEHYILDDTTSLWYTIGALLCDITLKKYGKEGLFNLMNSGKTNDELLLSLEKIFKIKKADLDGFIKSELKNY</sequence>
<protein>
    <recommendedName>
        <fullName evidence="3">DUF1570 domain-containing protein</fullName>
    </recommendedName>
</protein>
<evidence type="ECO:0000313" key="1">
    <source>
        <dbReference type="EMBL" id="TDE04208.1"/>
    </source>
</evidence>
<evidence type="ECO:0000313" key="2">
    <source>
        <dbReference type="Proteomes" id="UP000294644"/>
    </source>
</evidence>
<dbReference type="AlphaFoldDB" id="A0A4V6PFH2"/>
<proteinExistence type="predicted"/>
<comment type="caution">
    <text evidence="1">The sequence shown here is derived from an EMBL/GenBank/DDBJ whole genome shotgun (WGS) entry which is preliminary data.</text>
</comment>
<dbReference type="Proteomes" id="UP000294644">
    <property type="component" value="Unassembled WGS sequence"/>
</dbReference>